<evidence type="ECO:0000313" key="3">
    <source>
        <dbReference type="Proteomes" id="UP001176517"/>
    </source>
</evidence>
<feature type="non-terminal residue" evidence="2">
    <location>
        <position position="51"/>
    </location>
</feature>
<comment type="caution">
    <text evidence="2">The sequence shown here is derived from an EMBL/GenBank/DDBJ whole genome shotgun (WGS) entry which is preliminary data.</text>
</comment>
<sequence length="51" mass="5397">MRKFTRKKSSTCGAGDSTVPSHEDDTTPPPPEPSTPTPSTSMTSGKSKGRF</sequence>
<name>A0AAN6JPW7_9BASI</name>
<gene>
    <name evidence="2" type="ORF">OC846_005027</name>
</gene>
<evidence type="ECO:0000313" key="2">
    <source>
        <dbReference type="EMBL" id="KAK0546998.1"/>
    </source>
</evidence>
<evidence type="ECO:0000256" key="1">
    <source>
        <dbReference type="SAM" id="MobiDB-lite"/>
    </source>
</evidence>
<proteinExistence type="predicted"/>
<dbReference type="Proteomes" id="UP001176517">
    <property type="component" value="Unassembled WGS sequence"/>
</dbReference>
<accession>A0AAN6JPW7</accession>
<reference evidence="2" key="1">
    <citation type="journal article" date="2023" name="PhytoFront">
        <title>Draft Genome Resources of Seven Strains of Tilletia horrida, Causal Agent of Kernel Smut of Rice.</title>
        <authorList>
            <person name="Khanal S."/>
            <person name="Antony Babu S."/>
            <person name="Zhou X.G."/>
        </authorList>
    </citation>
    <scope>NUCLEOTIDE SEQUENCE</scope>
    <source>
        <strain evidence="2">TX6</strain>
    </source>
</reference>
<dbReference type="EMBL" id="JAPDMZ010000174">
    <property type="protein sequence ID" value="KAK0546998.1"/>
    <property type="molecule type" value="Genomic_DNA"/>
</dbReference>
<feature type="region of interest" description="Disordered" evidence="1">
    <location>
        <begin position="1"/>
        <end position="51"/>
    </location>
</feature>
<feature type="compositionally biased region" description="Pro residues" evidence="1">
    <location>
        <begin position="27"/>
        <end position="36"/>
    </location>
</feature>
<protein>
    <submittedName>
        <fullName evidence="2">Uncharacterized protein</fullName>
    </submittedName>
</protein>
<keyword evidence="3" id="KW-1185">Reference proteome</keyword>
<organism evidence="2 3">
    <name type="scientific">Tilletia horrida</name>
    <dbReference type="NCBI Taxonomy" id="155126"/>
    <lineage>
        <taxon>Eukaryota</taxon>
        <taxon>Fungi</taxon>
        <taxon>Dikarya</taxon>
        <taxon>Basidiomycota</taxon>
        <taxon>Ustilaginomycotina</taxon>
        <taxon>Exobasidiomycetes</taxon>
        <taxon>Tilletiales</taxon>
        <taxon>Tilletiaceae</taxon>
        <taxon>Tilletia</taxon>
    </lineage>
</organism>
<dbReference type="AlphaFoldDB" id="A0AAN6JPW7"/>